<keyword evidence="3 6" id="KW-0812">Transmembrane</keyword>
<keyword evidence="2" id="KW-1003">Cell membrane</keyword>
<feature type="transmembrane region" description="Helical" evidence="6">
    <location>
        <begin position="373"/>
        <end position="389"/>
    </location>
</feature>
<dbReference type="RefSeq" id="WP_204474711.1">
    <property type="nucleotide sequence ID" value="NZ_JACJJW010000005.1"/>
</dbReference>
<feature type="transmembrane region" description="Helical" evidence="6">
    <location>
        <begin position="249"/>
        <end position="271"/>
    </location>
</feature>
<dbReference type="InterPro" id="IPR051449">
    <property type="entry name" value="ABC-2_transporter_component"/>
</dbReference>
<feature type="transmembrane region" description="Helical" evidence="6">
    <location>
        <begin position="283"/>
        <end position="304"/>
    </location>
</feature>
<feature type="transmembrane region" description="Helical" evidence="6">
    <location>
        <begin position="311"/>
        <end position="338"/>
    </location>
</feature>
<gene>
    <name evidence="8" type="ORF">H6A31_03255</name>
</gene>
<evidence type="ECO:0000256" key="4">
    <source>
        <dbReference type="ARBA" id="ARBA00022989"/>
    </source>
</evidence>
<dbReference type="Proteomes" id="UP000703295">
    <property type="component" value="Unassembled WGS sequence"/>
</dbReference>
<evidence type="ECO:0000256" key="3">
    <source>
        <dbReference type="ARBA" id="ARBA00022692"/>
    </source>
</evidence>
<protein>
    <submittedName>
        <fullName evidence="8">ABC transporter permease</fullName>
    </submittedName>
</protein>
<comment type="subcellular location">
    <subcellularLocation>
        <location evidence="1">Cell membrane</location>
        <topology evidence="1">Multi-pass membrane protein</topology>
    </subcellularLocation>
</comment>
<feature type="transmembrane region" description="Helical" evidence="6">
    <location>
        <begin position="197"/>
        <end position="219"/>
    </location>
</feature>
<evidence type="ECO:0000313" key="8">
    <source>
        <dbReference type="EMBL" id="MBM6757713.1"/>
    </source>
</evidence>
<evidence type="ECO:0000256" key="5">
    <source>
        <dbReference type="ARBA" id="ARBA00023136"/>
    </source>
</evidence>
<evidence type="ECO:0000256" key="1">
    <source>
        <dbReference type="ARBA" id="ARBA00004651"/>
    </source>
</evidence>
<dbReference type="EMBL" id="JACJJW010000005">
    <property type="protein sequence ID" value="MBM6757713.1"/>
    <property type="molecule type" value="Genomic_DNA"/>
</dbReference>
<accession>A0ABS2ET25</accession>
<dbReference type="Pfam" id="PF12698">
    <property type="entry name" value="ABC2_membrane_3"/>
    <property type="match status" value="1"/>
</dbReference>
<feature type="transmembrane region" description="Helical" evidence="6">
    <location>
        <begin position="33"/>
        <end position="52"/>
    </location>
</feature>
<sequence length="420" mass="47246">MKKESLRQTIRQGFSGLFHICAQELKAVFKDQGVLIFFLLVPLAYPLVYAFIYTNEVVREVPVAVIDHSNTALSREFIRSIDASADVHIQSHCADLEEGKTLLKETKVYGLVYIPESFSKDIASGKQTTVSVYCDMSGMLYYKALVLASTNASLTLNKQIQIKRLGNTTERQDEVSTAPIEYEDISLFNPQDGFASFLLPAVLMLIIQQTLLLGVGLSAGTARENNRFRDLVPISRQYQGTIRIVGGKALAYFLVYAIVTAYILCLVPKMFSLVQIAQPSTLLAFAVPYVLACIFFAMTCSIFIHHRESCMMIYVFTSVPLLFISGISWPGAAVPAFWKGFSYLFPSTFGINGFVRINNMGATLPEVLFEYKALWIQTLVYFFTTCLVYRRQIILSRQHALERLRMCKLRKLASKASHEL</sequence>
<feature type="domain" description="ABC-2 type transporter transmembrane" evidence="7">
    <location>
        <begin position="34"/>
        <end position="385"/>
    </location>
</feature>
<reference evidence="8 9" key="1">
    <citation type="journal article" date="2021" name="Sci. Rep.">
        <title>The distribution of antibiotic resistance genes in chicken gut microbiota commensals.</title>
        <authorList>
            <person name="Juricova H."/>
            <person name="Matiasovicova J."/>
            <person name="Kubasova T."/>
            <person name="Cejkova D."/>
            <person name="Rychlik I."/>
        </authorList>
    </citation>
    <scope>NUCLEOTIDE SEQUENCE [LARGE SCALE GENOMIC DNA]</scope>
    <source>
        <strain evidence="8 9">An801</strain>
    </source>
</reference>
<dbReference type="InterPro" id="IPR013525">
    <property type="entry name" value="ABC2_TM"/>
</dbReference>
<dbReference type="PANTHER" id="PTHR30294">
    <property type="entry name" value="MEMBRANE COMPONENT OF ABC TRANSPORTER YHHJ-RELATED"/>
    <property type="match status" value="1"/>
</dbReference>
<evidence type="ECO:0000313" key="9">
    <source>
        <dbReference type="Proteomes" id="UP000703295"/>
    </source>
</evidence>
<organism evidence="8 9">
    <name type="scientific">Bacteroides mediterraneensis</name>
    <dbReference type="NCBI Taxonomy" id="1841856"/>
    <lineage>
        <taxon>Bacteria</taxon>
        <taxon>Pseudomonadati</taxon>
        <taxon>Bacteroidota</taxon>
        <taxon>Bacteroidia</taxon>
        <taxon>Bacteroidales</taxon>
        <taxon>Bacteroidaceae</taxon>
        <taxon>Bacteroides</taxon>
    </lineage>
</organism>
<dbReference type="Gene3D" id="3.40.1710.10">
    <property type="entry name" value="abc type-2 transporter like domain"/>
    <property type="match status" value="1"/>
</dbReference>
<keyword evidence="5 6" id="KW-0472">Membrane</keyword>
<evidence type="ECO:0000259" key="7">
    <source>
        <dbReference type="Pfam" id="PF12698"/>
    </source>
</evidence>
<evidence type="ECO:0000256" key="6">
    <source>
        <dbReference type="SAM" id="Phobius"/>
    </source>
</evidence>
<name>A0ABS2ET25_9BACE</name>
<dbReference type="PANTHER" id="PTHR30294:SF46">
    <property type="entry name" value="ABC TRANSPORTER PERMEASE"/>
    <property type="match status" value="1"/>
</dbReference>
<comment type="caution">
    <text evidence="8">The sequence shown here is derived from an EMBL/GenBank/DDBJ whole genome shotgun (WGS) entry which is preliminary data.</text>
</comment>
<proteinExistence type="predicted"/>
<keyword evidence="9" id="KW-1185">Reference proteome</keyword>
<evidence type="ECO:0000256" key="2">
    <source>
        <dbReference type="ARBA" id="ARBA00022475"/>
    </source>
</evidence>
<keyword evidence="4 6" id="KW-1133">Transmembrane helix</keyword>